<dbReference type="PANTHER" id="PTHR30221:SF1">
    <property type="entry name" value="SMALL-CONDUCTANCE MECHANOSENSITIVE CHANNEL"/>
    <property type="match status" value="1"/>
</dbReference>
<dbReference type="Pfam" id="PF05552">
    <property type="entry name" value="MS_channel_1st_1"/>
    <property type="match status" value="2"/>
</dbReference>
<evidence type="ECO:0000313" key="3">
    <source>
        <dbReference type="Proteomes" id="UP000710385"/>
    </source>
</evidence>
<name>A0A928TQ03_UNCKA</name>
<dbReference type="InterPro" id="IPR011014">
    <property type="entry name" value="MscS_channel_TM-2"/>
</dbReference>
<evidence type="ECO:0008006" key="4">
    <source>
        <dbReference type="Google" id="ProtNLM"/>
    </source>
</evidence>
<feature type="transmembrane region" description="Helical" evidence="1">
    <location>
        <begin position="162"/>
        <end position="182"/>
    </location>
</feature>
<feature type="transmembrane region" description="Helical" evidence="1">
    <location>
        <begin position="84"/>
        <end position="105"/>
    </location>
</feature>
<keyword evidence="1" id="KW-1133">Transmembrane helix</keyword>
<protein>
    <recommendedName>
        <fullName evidence="4">Small-conductance mechanosensitive ion channel</fullName>
    </recommendedName>
</protein>
<evidence type="ECO:0000313" key="2">
    <source>
        <dbReference type="EMBL" id="MBE7524946.1"/>
    </source>
</evidence>
<reference evidence="2" key="1">
    <citation type="submission" date="2020-05" db="EMBL/GenBank/DDBJ databases">
        <title>High-Quality Genomes of Partial-Nitritation/Anammox System by Hierarchical Clustering Based Hybrid Assembly.</title>
        <authorList>
            <person name="Liu L."/>
            <person name="Wang Y."/>
            <person name="Che Y."/>
            <person name="Chen Y."/>
            <person name="Xia Y."/>
            <person name="Luo R."/>
            <person name="Cheng S.H."/>
            <person name="Zheng C."/>
            <person name="Zhang T."/>
        </authorList>
    </citation>
    <scope>NUCLEOTIDE SEQUENCE</scope>
    <source>
        <strain evidence="2">H1_PAT1</strain>
    </source>
</reference>
<dbReference type="AlphaFoldDB" id="A0A928TQ03"/>
<accession>A0A928TQ03</accession>
<proteinExistence type="predicted"/>
<evidence type="ECO:0000256" key="1">
    <source>
        <dbReference type="SAM" id="Phobius"/>
    </source>
</evidence>
<dbReference type="InterPro" id="IPR008910">
    <property type="entry name" value="MSC_TM_helix"/>
</dbReference>
<dbReference type="EMBL" id="JABTTY010000001">
    <property type="protein sequence ID" value="MBE7524946.1"/>
    <property type="molecule type" value="Genomic_DNA"/>
</dbReference>
<dbReference type="Proteomes" id="UP000710385">
    <property type="component" value="Unassembled WGS sequence"/>
</dbReference>
<sequence>MNYLNLWGATIVASLQNLWIQLLGFLPQILGAIIVLIVGVIVAGMLGKLAARVIAMAKVDSLVQSTGVTDEFRKIGISFSLSKLLGWIVKWFLIIATLIAVVDILNIGQVTLFLQDVALYIPNVIAAIVILTIGIVAGNFVRQVVHKAAEASKIPATAAGPLSAVAKWSIIIFALLAALVQLHVAAALIQTLFTGFIAMLAIAGGLAFGLGGQDKARAWLDRLDREIRS</sequence>
<dbReference type="GO" id="GO:0016020">
    <property type="term" value="C:membrane"/>
    <property type="evidence" value="ECO:0007669"/>
    <property type="project" value="InterPro"/>
</dbReference>
<organism evidence="2 3">
    <name type="scientific">candidate division WWE3 bacterium</name>
    <dbReference type="NCBI Taxonomy" id="2053526"/>
    <lineage>
        <taxon>Bacteria</taxon>
        <taxon>Katanobacteria</taxon>
    </lineage>
</organism>
<feature type="transmembrane region" description="Helical" evidence="1">
    <location>
        <begin position="20"/>
        <end position="46"/>
    </location>
</feature>
<feature type="transmembrane region" description="Helical" evidence="1">
    <location>
        <begin position="117"/>
        <end position="141"/>
    </location>
</feature>
<feature type="transmembrane region" description="Helical" evidence="1">
    <location>
        <begin position="188"/>
        <end position="210"/>
    </location>
</feature>
<dbReference type="GO" id="GO:0008381">
    <property type="term" value="F:mechanosensitive monoatomic ion channel activity"/>
    <property type="evidence" value="ECO:0007669"/>
    <property type="project" value="InterPro"/>
</dbReference>
<dbReference type="SUPFAM" id="SSF82861">
    <property type="entry name" value="Mechanosensitive channel protein MscS (YggB), transmembrane region"/>
    <property type="match status" value="1"/>
</dbReference>
<comment type="caution">
    <text evidence="2">The sequence shown here is derived from an EMBL/GenBank/DDBJ whole genome shotgun (WGS) entry which is preliminary data.</text>
</comment>
<keyword evidence="1" id="KW-0472">Membrane</keyword>
<gene>
    <name evidence="2" type="ORF">HS096_00910</name>
</gene>
<dbReference type="PANTHER" id="PTHR30221">
    <property type="entry name" value="SMALL-CONDUCTANCE MECHANOSENSITIVE CHANNEL"/>
    <property type="match status" value="1"/>
</dbReference>
<dbReference type="InterPro" id="IPR045275">
    <property type="entry name" value="MscS_archaea/bacteria_type"/>
</dbReference>
<keyword evidence="1" id="KW-0812">Transmembrane</keyword>
<dbReference type="Gene3D" id="1.10.287.1260">
    <property type="match status" value="1"/>
</dbReference>